<keyword evidence="4" id="KW-1185">Reference proteome</keyword>
<organism evidence="3 4">
    <name type="scientific">Alkalicoccus saliphilus</name>
    <dbReference type="NCBI Taxonomy" id="200989"/>
    <lineage>
        <taxon>Bacteria</taxon>
        <taxon>Bacillati</taxon>
        <taxon>Bacillota</taxon>
        <taxon>Bacilli</taxon>
        <taxon>Bacillales</taxon>
        <taxon>Bacillaceae</taxon>
        <taxon>Alkalicoccus</taxon>
    </lineage>
</organism>
<feature type="domain" description="PepSY" evidence="2">
    <location>
        <begin position="102"/>
        <end position="155"/>
    </location>
</feature>
<protein>
    <recommendedName>
        <fullName evidence="2">PepSY domain-containing protein</fullName>
    </recommendedName>
</protein>
<dbReference type="InterPro" id="IPR025711">
    <property type="entry name" value="PepSY"/>
</dbReference>
<dbReference type="Gene3D" id="3.10.450.40">
    <property type="match status" value="2"/>
</dbReference>
<dbReference type="EMBL" id="PZJJ01000002">
    <property type="protein sequence ID" value="PTL40154.1"/>
    <property type="molecule type" value="Genomic_DNA"/>
</dbReference>
<evidence type="ECO:0000313" key="3">
    <source>
        <dbReference type="EMBL" id="PTL40154.1"/>
    </source>
</evidence>
<dbReference type="RefSeq" id="WP_107583331.1">
    <property type="nucleotide sequence ID" value="NZ_PZJJ01000002.1"/>
</dbReference>
<comment type="caution">
    <text evidence="3">The sequence shown here is derived from an EMBL/GenBank/DDBJ whole genome shotgun (WGS) entry which is preliminary data.</text>
</comment>
<keyword evidence="1" id="KW-0812">Transmembrane</keyword>
<keyword evidence="1" id="KW-0472">Membrane</keyword>
<dbReference type="OrthoDB" id="5361545at2"/>
<name>A0A2T4U9S7_9BACI</name>
<sequence>MSLSMKIILLVLTAGSLVLIYVLFVQEEESLDSADVAAMVENRYQAEIKDFSYEEEGYLVVFHTSSGEYRTLVDPISGEILEMELTNIHEESSPEEQSLLLEEEIRSITENTVSGDVDISSVELQTEGNPPHYEVIFSLDNQKGRLEIDAYSGSVELFSLEEEAPVQPMTEEEASEIALSEHPGEVDDIDLEEDNGRLVFEIEIENDSTGVDADIVIDAYTGEIISVEYDD</sequence>
<feature type="domain" description="PepSY" evidence="2">
    <location>
        <begin position="169"/>
        <end position="228"/>
    </location>
</feature>
<evidence type="ECO:0000259" key="2">
    <source>
        <dbReference type="Pfam" id="PF03413"/>
    </source>
</evidence>
<dbReference type="Proteomes" id="UP000240509">
    <property type="component" value="Unassembled WGS sequence"/>
</dbReference>
<feature type="transmembrane region" description="Helical" evidence="1">
    <location>
        <begin position="7"/>
        <end position="24"/>
    </location>
</feature>
<evidence type="ECO:0000313" key="4">
    <source>
        <dbReference type="Proteomes" id="UP000240509"/>
    </source>
</evidence>
<dbReference type="AlphaFoldDB" id="A0A2T4U9S7"/>
<gene>
    <name evidence="3" type="ORF">C6Y45_01885</name>
</gene>
<evidence type="ECO:0000256" key="1">
    <source>
        <dbReference type="SAM" id="Phobius"/>
    </source>
</evidence>
<proteinExistence type="predicted"/>
<dbReference type="Pfam" id="PF03413">
    <property type="entry name" value="PepSY"/>
    <property type="match status" value="2"/>
</dbReference>
<reference evidence="3 4" key="1">
    <citation type="submission" date="2018-03" db="EMBL/GenBank/DDBJ databases">
        <title>Alkalicoccus saliphilus sp. nov., isolated from a mineral pool.</title>
        <authorList>
            <person name="Zhao B."/>
        </authorList>
    </citation>
    <scope>NUCLEOTIDE SEQUENCE [LARGE SCALE GENOMIC DNA]</scope>
    <source>
        <strain evidence="3 4">6AG</strain>
    </source>
</reference>
<keyword evidence="1" id="KW-1133">Transmembrane helix</keyword>
<accession>A0A2T4U9S7</accession>